<proteinExistence type="predicted"/>
<dbReference type="Proteomes" id="UP001597338">
    <property type="component" value="Unassembled WGS sequence"/>
</dbReference>
<dbReference type="RefSeq" id="WP_377198403.1">
    <property type="nucleotide sequence ID" value="NZ_JBHUHF010000001.1"/>
</dbReference>
<feature type="transmembrane region" description="Helical" evidence="1">
    <location>
        <begin position="146"/>
        <end position="164"/>
    </location>
</feature>
<evidence type="ECO:0000313" key="3">
    <source>
        <dbReference type="Proteomes" id="UP001597338"/>
    </source>
</evidence>
<reference evidence="3" key="1">
    <citation type="journal article" date="2019" name="Int. J. Syst. Evol. Microbiol.">
        <title>The Global Catalogue of Microorganisms (GCM) 10K type strain sequencing project: providing services to taxonomists for standard genome sequencing and annotation.</title>
        <authorList>
            <consortium name="The Broad Institute Genomics Platform"/>
            <consortium name="The Broad Institute Genome Sequencing Center for Infectious Disease"/>
            <person name="Wu L."/>
            <person name="Ma J."/>
        </authorList>
    </citation>
    <scope>NUCLEOTIDE SEQUENCE [LARGE SCALE GENOMIC DNA]</scope>
    <source>
        <strain evidence="3">CCM 7043</strain>
    </source>
</reference>
<feature type="transmembrane region" description="Helical" evidence="1">
    <location>
        <begin position="221"/>
        <end position="242"/>
    </location>
</feature>
<feature type="transmembrane region" description="Helical" evidence="1">
    <location>
        <begin position="23"/>
        <end position="43"/>
    </location>
</feature>
<feature type="transmembrane region" description="Helical" evidence="1">
    <location>
        <begin position="103"/>
        <end position="126"/>
    </location>
</feature>
<organism evidence="2 3">
    <name type="scientific">Promicromonospora aerolata</name>
    <dbReference type="NCBI Taxonomy" id="195749"/>
    <lineage>
        <taxon>Bacteria</taxon>
        <taxon>Bacillati</taxon>
        <taxon>Actinomycetota</taxon>
        <taxon>Actinomycetes</taxon>
        <taxon>Micrococcales</taxon>
        <taxon>Promicromonosporaceae</taxon>
        <taxon>Promicromonospora</taxon>
    </lineage>
</organism>
<accession>A0ABW4V973</accession>
<comment type="caution">
    <text evidence="2">The sequence shown here is derived from an EMBL/GenBank/DDBJ whole genome shotgun (WGS) entry which is preliminary data.</text>
</comment>
<gene>
    <name evidence="2" type="ORF">ACFSL2_13775</name>
</gene>
<sequence>MTVATRAVHAEWVKFRSLPSHPVTVAVAFAMIIGLAAMLLSAQDRDGAVPAPTPTELLAGVPWAQFVLAVLAVVMICSEWASGTSKVTFLAVPTRWPVLAGKATVVGTVGLVAGATGGATAFALASASGTDLGVELTLTVRLVAGAGLYLGTIAVLALAIGAIVRDLAGSILAVVGFLWVMPFVAAMIPVPEVRELSVYLPASAGVLLLAPDGAATELTPWGGYAILLAWTTAALAGAVVTLRGRDV</sequence>
<evidence type="ECO:0000313" key="2">
    <source>
        <dbReference type="EMBL" id="MFD2026583.1"/>
    </source>
</evidence>
<name>A0ABW4V973_9MICO</name>
<evidence type="ECO:0008006" key="4">
    <source>
        <dbReference type="Google" id="ProtNLM"/>
    </source>
</evidence>
<keyword evidence="1" id="KW-0812">Transmembrane</keyword>
<keyword evidence="1" id="KW-0472">Membrane</keyword>
<dbReference type="EMBL" id="JBHUHF010000001">
    <property type="protein sequence ID" value="MFD2026583.1"/>
    <property type="molecule type" value="Genomic_DNA"/>
</dbReference>
<feature type="transmembrane region" description="Helical" evidence="1">
    <location>
        <begin position="171"/>
        <end position="190"/>
    </location>
</feature>
<keyword evidence="3" id="KW-1185">Reference proteome</keyword>
<protein>
    <recommendedName>
        <fullName evidence="4">ABC-2 type transport system permease protein</fullName>
    </recommendedName>
</protein>
<evidence type="ECO:0000256" key="1">
    <source>
        <dbReference type="SAM" id="Phobius"/>
    </source>
</evidence>
<feature type="transmembrane region" description="Helical" evidence="1">
    <location>
        <begin position="63"/>
        <end position="82"/>
    </location>
</feature>
<keyword evidence="1" id="KW-1133">Transmembrane helix</keyword>